<comment type="caution">
    <text evidence="1">The sequence shown here is derived from an EMBL/GenBank/DDBJ whole genome shotgun (WGS) entry which is preliminary data.</text>
</comment>
<dbReference type="AlphaFoldDB" id="A0A5N3REG2"/>
<dbReference type="RefSeq" id="WP_150868716.1">
    <property type="nucleotide sequence ID" value="NZ_VWSE01000002.1"/>
</dbReference>
<dbReference type="Proteomes" id="UP000326789">
    <property type="component" value="Unassembled WGS sequence"/>
</dbReference>
<gene>
    <name evidence="1" type="ORF">F2P58_02410</name>
</gene>
<protein>
    <recommendedName>
        <fullName evidence="3">GNAT family N-acetyltransferase</fullName>
    </recommendedName>
</protein>
<evidence type="ECO:0000313" key="1">
    <source>
        <dbReference type="EMBL" id="KAB0292005.1"/>
    </source>
</evidence>
<organism evidence="1 2">
    <name type="scientific">Vibrio fortis</name>
    <dbReference type="NCBI Taxonomy" id="212667"/>
    <lineage>
        <taxon>Bacteria</taxon>
        <taxon>Pseudomonadati</taxon>
        <taxon>Pseudomonadota</taxon>
        <taxon>Gammaproteobacteria</taxon>
        <taxon>Vibrionales</taxon>
        <taxon>Vibrionaceae</taxon>
        <taxon>Vibrio</taxon>
    </lineage>
</organism>
<evidence type="ECO:0008006" key="3">
    <source>
        <dbReference type="Google" id="ProtNLM"/>
    </source>
</evidence>
<sequence length="180" mass="20202">MTQDELKNQIFMSVADQHSKHLPMKLSLSLPNEQSKEDLQELKDKQLLAWDFNMKSIPYMSPVSNPQDMLSCIAYYGNAEVGYSCIGYALGCINESGTAIEVNFIEKRCDTGSDLKSKFLPVVVDAFASYGLYLNHTGNAKINKFVFVGPVPGVIHYYQEQGFEYTNDYLGTDAVIKFLV</sequence>
<proteinExistence type="predicted"/>
<name>A0A5N3REG2_9VIBR</name>
<accession>A0A5N3REG2</accession>
<evidence type="ECO:0000313" key="2">
    <source>
        <dbReference type="Proteomes" id="UP000326789"/>
    </source>
</evidence>
<dbReference type="EMBL" id="VWSE01000002">
    <property type="protein sequence ID" value="KAB0292005.1"/>
    <property type="molecule type" value="Genomic_DNA"/>
</dbReference>
<reference evidence="1 2" key="1">
    <citation type="submission" date="2019-09" db="EMBL/GenBank/DDBJ databases">
        <title>Whole genome sequence of Vibrio fortis.</title>
        <authorList>
            <person name="Das S.K."/>
        </authorList>
    </citation>
    <scope>NUCLEOTIDE SEQUENCE [LARGE SCALE GENOMIC DNA]</scope>
    <source>
        <strain evidence="1 2">AN60</strain>
    </source>
</reference>